<feature type="binding site" evidence="9">
    <location>
        <position position="218"/>
    </location>
    <ligand>
        <name>1-deoxy-D-xylulose 5-phosphate</name>
        <dbReference type="ChEBI" id="CHEBI:57792"/>
    </ligand>
</feature>
<feature type="binding site" evidence="9">
    <location>
        <position position="236"/>
    </location>
    <ligand>
        <name>1-deoxy-D-xylulose 5-phosphate</name>
        <dbReference type="ChEBI" id="CHEBI:57792"/>
    </ligand>
</feature>
<feature type="binding site" evidence="9">
    <location>
        <position position="171"/>
    </location>
    <ligand>
        <name>Mn(2+)</name>
        <dbReference type="ChEBI" id="CHEBI:29035"/>
    </ligand>
</feature>
<feature type="binding site" evidence="9">
    <location>
        <position position="240"/>
    </location>
    <ligand>
        <name>1-deoxy-D-xylulose 5-phosphate</name>
        <dbReference type="ChEBI" id="CHEBI:57792"/>
    </ligand>
</feature>
<dbReference type="GO" id="GO:0051484">
    <property type="term" value="P:isopentenyl diphosphate biosynthetic process, methylerythritol 4-phosphate pathway involved in terpenoid biosynthetic process"/>
    <property type="evidence" value="ECO:0007669"/>
    <property type="project" value="TreeGrafter"/>
</dbReference>
<dbReference type="PANTHER" id="PTHR30525:SF0">
    <property type="entry name" value="1-DEOXY-D-XYLULOSE 5-PHOSPHATE REDUCTOISOMERASE, CHLOROPLASTIC"/>
    <property type="match status" value="1"/>
</dbReference>
<comment type="caution">
    <text evidence="13">The sequence shown here is derived from an EMBL/GenBank/DDBJ whole genome shotgun (WGS) entry which is preliminary data.</text>
</comment>
<evidence type="ECO:0000256" key="3">
    <source>
        <dbReference type="ARBA" id="ARBA00022723"/>
    </source>
</evidence>
<dbReference type="InterPro" id="IPR013644">
    <property type="entry name" value="DXP_reductoisomerase_C"/>
</dbReference>
<dbReference type="RefSeq" id="WP_146444227.1">
    <property type="nucleotide sequence ID" value="NZ_SJPR01000001.1"/>
</dbReference>
<dbReference type="Gene3D" id="3.40.50.720">
    <property type="entry name" value="NAD(P)-binding Rossmann-like Domain"/>
    <property type="match status" value="1"/>
</dbReference>
<keyword evidence="6 9" id="KW-0464">Manganese</keyword>
<comment type="caution">
    <text evidence="9">Lacks conserved residue(s) required for the propagation of feature annotation.</text>
</comment>
<dbReference type="SUPFAM" id="SSF51735">
    <property type="entry name" value="NAD(P)-binding Rossmann-fold domains"/>
    <property type="match status" value="1"/>
</dbReference>
<comment type="pathway">
    <text evidence="1 9">Isoprenoid biosynthesis; isopentenyl diphosphate biosynthesis via DXP pathway; isopentenyl diphosphate from 1-deoxy-D-xylulose 5-phosphate: step 1/6.</text>
</comment>
<dbReference type="AlphaFoldDB" id="A0A5C6AMT7"/>
<protein>
    <recommendedName>
        <fullName evidence="9">1-deoxy-D-xylulose 5-phosphate reductoisomerase</fullName>
        <shortName evidence="9">DXP reductoisomerase</shortName>
        <ecNumber evidence="9">1.1.1.267</ecNumber>
    </recommendedName>
    <alternativeName>
        <fullName evidence="9">1-deoxyxylulose-5-phosphate reductoisomerase</fullName>
    </alternativeName>
    <alternativeName>
        <fullName evidence="9">2-C-methyl-D-erythritol 4-phosphate synthase</fullName>
    </alternativeName>
</protein>
<dbReference type="Pfam" id="PF02670">
    <property type="entry name" value="DXP_reductoisom"/>
    <property type="match status" value="1"/>
</dbReference>
<evidence type="ECO:0000256" key="5">
    <source>
        <dbReference type="ARBA" id="ARBA00023002"/>
    </source>
</evidence>
<feature type="binding site" evidence="9">
    <location>
        <position position="237"/>
    </location>
    <ligand>
        <name>1-deoxy-D-xylulose 5-phosphate</name>
        <dbReference type="ChEBI" id="CHEBI:57792"/>
    </ligand>
</feature>
<dbReference type="InterPro" id="IPR036169">
    <property type="entry name" value="DXPR_C_sf"/>
</dbReference>
<dbReference type="EC" id="1.1.1.267" evidence="9"/>
<feature type="binding site" evidence="9">
    <location>
        <position position="170"/>
    </location>
    <ligand>
        <name>1-deoxy-D-xylulose 5-phosphate</name>
        <dbReference type="ChEBI" id="CHEBI:57792"/>
    </ligand>
</feature>
<evidence type="ECO:0000256" key="8">
    <source>
        <dbReference type="ARBA" id="ARBA00048543"/>
    </source>
</evidence>
<organism evidence="13 14">
    <name type="scientific">Botrimarina colliarenosi</name>
    <dbReference type="NCBI Taxonomy" id="2528001"/>
    <lineage>
        <taxon>Bacteria</taxon>
        <taxon>Pseudomonadati</taxon>
        <taxon>Planctomycetota</taxon>
        <taxon>Planctomycetia</taxon>
        <taxon>Pirellulales</taxon>
        <taxon>Lacipirellulaceae</taxon>
        <taxon>Botrimarina</taxon>
    </lineage>
</organism>
<evidence type="ECO:0000256" key="4">
    <source>
        <dbReference type="ARBA" id="ARBA00022857"/>
    </source>
</evidence>
<dbReference type="OrthoDB" id="9806546at2"/>
<dbReference type="InterPro" id="IPR026877">
    <property type="entry name" value="DXPR_C"/>
</dbReference>
<feature type="binding site" evidence="9">
    <location>
        <position position="27"/>
    </location>
    <ligand>
        <name>NADPH</name>
        <dbReference type="ChEBI" id="CHEBI:57783"/>
    </ligand>
</feature>
<gene>
    <name evidence="9 13" type="primary">dxr</name>
    <name evidence="13" type="ORF">Pla108_15210</name>
</gene>
<feature type="binding site" evidence="9">
    <location>
        <position position="171"/>
    </location>
    <ligand>
        <name>1-deoxy-D-xylulose 5-phosphate</name>
        <dbReference type="ChEBI" id="CHEBI:57792"/>
    </ligand>
</feature>
<keyword evidence="14" id="KW-1185">Reference proteome</keyword>
<evidence type="ECO:0000259" key="12">
    <source>
        <dbReference type="Pfam" id="PF13288"/>
    </source>
</evidence>
<feature type="binding site" evidence="9">
    <location>
        <position position="136"/>
    </location>
    <ligand>
        <name>NADPH</name>
        <dbReference type="ChEBI" id="CHEBI:57783"/>
    </ligand>
</feature>
<dbReference type="InterPro" id="IPR013512">
    <property type="entry name" value="DXP_reductoisomerase_N"/>
</dbReference>
<dbReference type="SUPFAM" id="SSF69055">
    <property type="entry name" value="1-deoxy-D-xylulose-5-phosphate reductoisomerase, C-terminal domain"/>
    <property type="match status" value="1"/>
</dbReference>
<dbReference type="GO" id="GO:0070402">
    <property type="term" value="F:NADPH binding"/>
    <property type="evidence" value="ECO:0007669"/>
    <property type="project" value="InterPro"/>
</dbReference>
<keyword evidence="7 9" id="KW-0414">Isoprene biosynthesis</keyword>
<feature type="binding site" evidence="9">
    <location>
        <position position="224"/>
    </location>
    <ligand>
        <name>NADPH</name>
        <dbReference type="ChEBI" id="CHEBI:57783"/>
    </ligand>
</feature>
<feature type="binding site" evidence="9">
    <location>
        <position position="25"/>
    </location>
    <ligand>
        <name>NADPH</name>
        <dbReference type="ChEBI" id="CHEBI:57783"/>
    </ligand>
</feature>
<feature type="binding site" evidence="9">
    <location>
        <position position="169"/>
    </location>
    <ligand>
        <name>Mn(2+)</name>
        <dbReference type="ChEBI" id="CHEBI:29035"/>
    </ligand>
</feature>
<dbReference type="InterPro" id="IPR036291">
    <property type="entry name" value="NAD(P)-bd_dom_sf"/>
</dbReference>
<comment type="cofactor">
    <cofactor evidence="9">
        <name>Mg(2+)</name>
        <dbReference type="ChEBI" id="CHEBI:18420"/>
    </cofactor>
    <cofactor evidence="9">
        <name>Mn(2+)</name>
        <dbReference type="ChEBI" id="CHEBI:29035"/>
    </cofactor>
</comment>
<evidence type="ECO:0000256" key="9">
    <source>
        <dbReference type="HAMAP-Rule" id="MF_00183"/>
    </source>
</evidence>
<dbReference type="EMBL" id="SJPR01000001">
    <property type="protein sequence ID" value="TWU00569.1"/>
    <property type="molecule type" value="Genomic_DNA"/>
</dbReference>
<reference evidence="13 14" key="1">
    <citation type="submission" date="2019-02" db="EMBL/GenBank/DDBJ databases">
        <title>Deep-cultivation of Planctomycetes and their phenomic and genomic characterization uncovers novel biology.</title>
        <authorList>
            <person name="Wiegand S."/>
            <person name="Jogler M."/>
            <person name="Boedeker C."/>
            <person name="Pinto D."/>
            <person name="Vollmers J."/>
            <person name="Rivas-Marin E."/>
            <person name="Kohn T."/>
            <person name="Peeters S.H."/>
            <person name="Heuer A."/>
            <person name="Rast P."/>
            <person name="Oberbeckmann S."/>
            <person name="Bunk B."/>
            <person name="Jeske O."/>
            <person name="Meyerdierks A."/>
            <person name="Storesund J.E."/>
            <person name="Kallscheuer N."/>
            <person name="Luecker S."/>
            <person name="Lage O.M."/>
            <person name="Pohl T."/>
            <person name="Merkel B.J."/>
            <person name="Hornburger P."/>
            <person name="Mueller R.-W."/>
            <person name="Bruemmer F."/>
            <person name="Labrenz M."/>
            <person name="Spormann A.M."/>
            <person name="Op Den Camp H."/>
            <person name="Overmann J."/>
            <person name="Amann R."/>
            <person name="Jetten M.S.M."/>
            <person name="Mascher T."/>
            <person name="Medema M.H."/>
            <person name="Devos D.P."/>
            <person name="Kaster A.-K."/>
            <person name="Ovreas L."/>
            <person name="Rohde M."/>
            <person name="Galperin M.Y."/>
            <person name="Jogler C."/>
        </authorList>
    </citation>
    <scope>NUCLEOTIDE SEQUENCE [LARGE SCALE GENOMIC DNA]</scope>
    <source>
        <strain evidence="13 14">Pla108</strain>
    </source>
</reference>
<feature type="domain" description="DXP reductoisomerase C-terminal" evidence="12">
    <location>
        <begin position="280"/>
        <end position="396"/>
    </location>
</feature>
<keyword evidence="4 9" id="KW-0521">NADP</keyword>
<keyword evidence="13" id="KW-0413">Isomerase</keyword>
<dbReference type="Proteomes" id="UP000317421">
    <property type="component" value="Unassembled WGS sequence"/>
</dbReference>
<feature type="domain" description="1-deoxy-D-xylulose 5-phosphate reductoisomerase C-terminal" evidence="11">
    <location>
        <begin position="165"/>
        <end position="248"/>
    </location>
</feature>
<evidence type="ECO:0000256" key="6">
    <source>
        <dbReference type="ARBA" id="ARBA00023211"/>
    </source>
</evidence>
<feature type="binding site" evidence="9">
    <location>
        <position position="24"/>
    </location>
    <ligand>
        <name>NADPH</name>
        <dbReference type="ChEBI" id="CHEBI:57783"/>
    </ligand>
</feature>
<evidence type="ECO:0000256" key="7">
    <source>
        <dbReference type="ARBA" id="ARBA00023229"/>
    </source>
</evidence>
<dbReference type="PIRSF" id="PIRSF006205">
    <property type="entry name" value="Dxp_reductismrs"/>
    <property type="match status" value="1"/>
</dbReference>
<comment type="catalytic activity">
    <reaction evidence="8">
        <text>2-C-methyl-D-erythritol 4-phosphate + NADP(+) = 1-deoxy-D-xylulose 5-phosphate + NADPH + H(+)</text>
        <dbReference type="Rhea" id="RHEA:13717"/>
        <dbReference type="ChEBI" id="CHEBI:15378"/>
        <dbReference type="ChEBI" id="CHEBI:57783"/>
        <dbReference type="ChEBI" id="CHEBI:57792"/>
        <dbReference type="ChEBI" id="CHEBI:58262"/>
        <dbReference type="ChEBI" id="CHEBI:58349"/>
        <dbReference type="EC" id="1.1.1.267"/>
    </reaction>
    <physiologicalReaction direction="right-to-left" evidence="8">
        <dbReference type="Rhea" id="RHEA:13719"/>
    </physiologicalReaction>
</comment>
<evidence type="ECO:0000259" key="11">
    <source>
        <dbReference type="Pfam" id="PF08436"/>
    </source>
</evidence>
<dbReference type="GO" id="GO:0030604">
    <property type="term" value="F:1-deoxy-D-xylulose-5-phosphate reductoisomerase activity"/>
    <property type="evidence" value="ECO:0007669"/>
    <property type="project" value="UniProtKB-UniRule"/>
</dbReference>
<keyword evidence="5 9" id="KW-0560">Oxidoreductase</keyword>
<dbReference type="GO" id="GO:0016853">
    <property type="term" value="F:isomerase activity"/>
    <property type="evidence" value="ECO:0007669"/>
    <property type="project" value="UniProtKB-KW"/>
</dbReference>
<proteinExistence type="inferred from homology"/>
<feature type="binding site" evidence="9">
    <location>
        <position position="26"/>
    </location>
    <ligand>
        <name>NADPH</name>
        <dbReference type="ChEBI" id="CHEBI:57783"/>
    </ligand>
</feature>
<dbReference type="Gene3D" id="1.10.1740.10">
    <property type="match status" value="1"/>
</dbReference>
<feature type="binding site" evidence="9">
    <location>
        <position position="138"/>
    </location>
    <ligand>
        <name>NADPH</name>
        <dbReference type="ChEBI" id="CHEBI:57783"/>
    </ligand>
</feature>
<feature type="domain" description="1-deoxy-D-xylulose 5-phosphate reductoisomerase N-terminal" evidence="10">
    <location>
        <begin position="18"/>
        <end position="144"/>
    </location>
</feature>
<keyword evidence="9" id="KW-0460">Magnesium</keyword>
<dbReference type="HAMAP" id="MF_00183">
    <property type="entry name" value="DXP_reductoisom"/>
    <property type="match status" value="1"/>
</dbReference>
<dbReference type="GO" id="GO:0030145">
    <property type="term" value="F:manganese ion binding"/>
    <property type="evidence" value="ECO:0007669"/>
    <property type="project" value="TreeGrafter"/>
</dbReference>
<name>A0A5C6AMT7_9BACT</name>
<dbReference type="Pfam" id="PF08436">
    <property type="entry name" value="DXP_redisom_C"/>
    <property type="match status" value="1"/>
</dbReference>
<feature type="binding site" evidence="9">
    <location>
        <position position="137"/>
    </location>
    <ligand>
        <name>1-deoxy-D-xylulose 5-phosphate</name>
        <dbReference type="ChEBI" id="CHEBI:57792"/>
    </ligand>
</feature>
<dbReference type="UniPathway" id="UPA00056">
    <property type="reaction ID" value="UER00092"/>
</dbReference>
<accession>A0A5C6AMT7</accession>
<comment type="similarity">
    <text evidence="2 9">Belongs to the DXR family.</text>
</comment>
<evidence type="ECO:0000313" key="13">
    <source>
        <dbReference type="EMBL" id="TWU00569.1"/>
    </source>
</evidence>
<dbReference type="FunFam" id="3.40.50.720:FF:000045">
    <property type="entry name" value="1-deoxy-D-xylulose 5-phosphate reductoisomerase"/>
    <property type="match status" value="1"/>
</dbReference>
<feature type="binding site" evidence="9">
    <location>
        <position position="240"/>
    </location>
    <ligand>
        <name>Mn(2+)</name>
        <dbReference type="ChEBI" id="CHEBI:29035"/>
    </ligand>
</feature>
<evidence type="ECO:0000256" key="2">
    <source>
        <dbReference type="ARBA" id="ARBA00006825"/>
    </source>
</evidence>
<keyword evidence="3 9" id="KW-0479">Metal-binding</keyword>
<dbReference type="InterPro" id="IPR003821">
    <property type="entry name" value="DXP_reductoisomerase"/>
</dbReference>
<dbReference type="PANTHER" id="PTHR30525">
    <property type="entry name" value="1-DEOXY-D-XYLULOSE 5-PHOSPHATE REDUCTOISOMERASE"/>
    <property type="match status" value="1"/>
</dbReference>
<comment type="function">
    <text evidence="9">Catalyzes the NADPH-dependent rearrangement and reduction of 1-deoxy-D-xylulose-5-phosphate (DXP) to 2-C-methyl-D-erythritol 4-phosphate (MEP).</text>
</comment>
<dbReference type="Pfam" id="PF13288">
    <property type="entry name" value="DXPR_C"/>
    <property type="match status" value="1"/>
</dbReference>
<feature type="binding site" evidence="9">
    <location>
        <position position="231"/>
    </location>
    <ligand>
        <name>1-deoxy-D-xylulose 5-phosphate</name>
        <dbReference type="ChEBI" id="CHEBI:57792"/>
    </ligand>
</feature>
<sequence length="404" mass="44291">MAKRVKPAPAVADTSRRIAVLGSTGSIGRNTIEVIRASKGRLRATVLSAHSRLDLLIEQARELKPRYLVASDEQTAAEQSWKGLPKETELLVGRKALEQAAGCDDVDVVLAAIVGSAGVRSTLAALKTGKTVALANKETLVTAGPIVRKLLDDQRKKNPAAPERLLPVDSEHSAVFQSLACGRRDEVERIVLTASGGPFRTWAREQLAQVTVDEALAHPTWEMGPKITIDSATMMNKALEVIEARWLFDIPPDRIKVMIHPQSVIHSMVEFVDGSVVAQLGPPDMKLPIQHALEYPRRLPGPAERLDWTRNHELRFEPADFDRFPALSLGFECAEQGGTSGAVLNAANEAAVQSFLEGDLHFTEIVPACRSILEAHDFDANPTLERLEELDLWAREEIHSWVCA</sequence>
<feature type="binding site" evidence="9">
    <location>
        <position position="195"/>
    </location>
    <ligand>
        <name>1-deoxy-D-xylulose 5-phosphate</name>
        <dbReference type="ChEBI" id="CHEBI:57792"/>
    </ligand>
</feature>
<evidence type="ECO:0000259" key="10">
    <source>
        <dbReference type="Pfam" id="PF02670"/>
    </source>
</evidence>
<dbReference type="NCBIfam" id="TIGR00243">
    <property type="entry name" value="Dxr"/>
    <property type="match status" value="1"/>
</dbReference>
<dbReference type="SUPFAM" id="SSF55347">
    <property type="entry name" value="Glyceraldehyde-3-phosphate dehydrogenase-like, C-terminal domain"/>
    <property type="match status" value="1"/>
</dbReference>
<evidence type="ECO:0000313" key="14">
    <source>
        <dbReference type="Proteomes" id="UP000317421"/>
    </source>
</evidence>
<evidence type="ECO:0000256" key="1">
    <source>
        <dbReference type="ARBA" id="ARBA00005094"/>
    </source>
</evidence>